<evidence type="ECO:0000313" key="2">
    <source>
        <dbReference type="Proteomes" id="UP000827432"/>
    </source>
</evidence>
<dbReference type="SUPFAM" id="SSF69796">
    <property type="entry name" value="Thymidylate synthase-complementing protein Thy1"/>
    <property type="match status" value="1"/>
</dbReference>
<dbReference type="Gene3D" id="3.30.1360.170">
    <property type="match status" value="1"/>
</dbReference>
<gene>
    <name evidence="1" type="primary">gp_26537</name>
</gene>
<accession>A0AAE7V399</accession>
<protein>
    <submittedName>
        <fullName evidence="1">Thymidylate synthase</fullName>
    </submittedName>
</protein>
<keyword evidence="2" id="KW-1185">Reference proteome</keyword>
<dbReference type="GO" id="GO:0006231">
    <property type="term" value="P:dTMP biosynthetic process"/>
    <property type="evidence" value="ECO:0007669"/>
    <property type="project" value="InterPro"/>
</dbReference>
<proteinExistence type="predicted"/>
<dbReference type="GeneID" id="75690702"/>
<dbReference type="GO" id="GO:0050797">
    <property type="term" value="F:thymidylate synthase (FAD) activity"/>
    <property type="evidence" value="ECO:0007669"/>
    <property type="project" value="InterPro"/>
</dbReference>
<dbReference type="KEGG" id="vg:75690702"/>
<dbReference type="InterPro" id="IPR036098">
    <property type="entry name" value="Thymidylate_synthase_ThyX_sf"/>
</dbReference>
<sequence length="355" mass="41380">MKFVRPVSVIHTAHNLKGGLQLAEFAGRLCYKSEGKTTPGSYVKFLLMLIDKGHTSILEHCPIYVCGYHDMMSIEMINIRHSAFSRFVADIKNARPNSNFYYIYTNLRVVYNESPELAKTLIQTSTMEGDEIWKAHGVAWFVPKFDHPFARMSAYITTLRSVVDELVRERVQSDAVESTRWCDYSNEGRFDGISFCLPHWVENSTFNACFKRFLKDVETIEKNEDKIQRLYDLEDIAFCLYQNDTNIANKRAYHYIRCCIMDEIFYNEAKDELDLPAQDAREYLFLGVKSEMYYTGFNKEWDNIIDKRLYDKYGKAHPNMHITMQQCKDHLDVIRTSQKAITDSDHGRKSESAGE</sequence>
<dbReference type="EMBL" id="MZ130489">
    <property type="protein sequence ID" value="QWM90400.1"/>
    <property type="molecule type" value="Genomic_DNA"/>
</dbReference>
<dbReference type="Gene3D" id="6.10.140.450">
    <property type="match status" value="1"/>
</dbReference>
<organism evidence="1 2">
    <name type="scientific">uncultured phage cr2_1</name>
    <dbReference type="NCBI Taxonomy" id="2986394"/>
    <lineage>
        <taxon>Viruses</taxon>
        <taxon>Duplodnaviria</taxon>
        <taxon>Heunggongvirae</taxon>
        <taxon>Uroviricota</taxon>
        <taxon>Caudoviricetes</taxon>
        <taxon>Crassvirales</taxon>
        <taxon>Crevaviridae</taxon>
        <taxon>Coarsevirinae</taxon>
        <taxon>Junduvirus</taxon>
        <taxon>Junduvirus communis</taxon>
    </lineage>
</organism>
<dbReference type="GO" id="GO:0050660">
    <property type="term" value="F:flavin adenine dinucleotide binding"/>
    <property type="evidence" value="ECO:0007669"/>
    <property type="project" value="InterPro"/>
</dbReference>
<name>A0AAE7V399_9CAUD</name>
<dbReference type="RefSeq" id="YP_010359972.1">
    <property type="nucleotide sequence ID" value="NC_062779.1"/>
</dbReference>
<reference evidence="1 2" key="1">
    <citation type="submission" date="2021-04" db="EMBL/GenBank/DDBJ databases">
        <authorList>
            <person name="Shkoporov A.N."/>
            <person name="Stockdale S.R."/>
            <person name="Guerin E."/>
            <person name="Ross R.P."/>
            <person name="Hill C."/>
        </authorList>
    </citation>
    <scope>NUCLEOTIDE SEQUENCE [LARGE SCALE GENOMIC DNA]</scope>
    <source>
        <strain evidence="2">cr2_1</strain>
    </source>
</reference>
<dbReference type="Proteomes" id="UP000827432">
    <property type="component" value="Segment"/>
</dbReference>
<evidence type="ECO:0000313" key="1">
    <source>
        <dbReference type="EMBL" id="QWM90400.1"/>
    </source>
</evidence>
<dbReference type="Pfam" id="PF02511">
    <property type="entry name" value="Thy1"/>
    <property type="match status" value="1"/>
</dbReference>
<dbReference type="InterPro" id="IPR003669">
    <property type="entry name" value="Thymidylate_synthase_ThyX"/>
</dbReference>